<sequence length="50" mass="5316">MTCFRCGEGGHYASECGNLEAVPNCFNCRKPGHFARNCKAPRAEPAATAA</sequence>
<keyword evidence="1" id="KW-0479">Metal-binding</keyword>
<dbReference type="Gene3D" id="4.10.60.10">
    <property type="entry name" value="Zinc finger, CCHC-type"/>
    <property type="match status" value="2"/>
</dbReference>
<keyword evidence="1" id="KW-0863">Zinc-finger</keyword>
<evidence type="ECO:0000256" key="1">
    <source>
        <dbReference type="PROSITE-ProRule" id="PRU00047"/>
    </source>
</evidence>
<dbReference type="InterPro" id="IPR001878">
    <property type="entry name" value="Znf_CCHC"/>
</dbReference>
<dbReference type="PROSITE" id="PS50158">
    <property type="entry name" value="ZF_CCHC"/>
    <property type="match status" value="2"/>
</dbReference>
<name>A0A392VIB2_9FABA</name>
<evidence type="ECO:0000259" key="2">
    <source>
        <dbReference type="PROSITE" id="PS50158"/>
    </source>
</evidence>
<dbReference type="SMART" id="SM00343">
    <property type="entry name" value="ZnF_C2HC"/>
    <property type="match status" value="2"/>
</dbReference>
<dbReference type="Pfam" id="PF00098">
    <property type="entry name" value="zf-CCHC"/>
    <property type="match status" value="2"/>
</dbReference>
<dbReference type="SUPFAM" id="SSF57756">
    <property type="entry name" value="Retrovirus zinc finger-like domains"/>
    <property type="match status" value="1"/>
</dbReference>
<comment type="caution">
    <text evidence="3">The sequence shown here is derived from an EMBL/GenBank/DDBJ whole genome shotgun (WGS) entry which is preliminary data.</text>
</comment>
<dbReference type="AlphaFoldDB" id="A0A392VIB2"/>
<feature type="domain" description="CCHC-type" evidence="2">
    <location>
        <begin position="25"/>
        <end position="39"/>
    </location>
</feature>
<keyword evidence="1" id="KW-0862">Zinc</keyword>
<dbReference type="GO" id="GO:0008270">
    <property type="term" value="F:zinc ion binding"/>
    <property type="evidence" value="ECO:0007669"/>
    <property type="project" value="UniProtKB-KW"/>
</dbReference>
<evidence type="ECO:0000313" key="3">
    <source>
        <dbReference type="EMBL" id="MCI86545.1"/>
    </source>
</evidence>
<evidence type="ECO:0000313" key="4">
    <source>
        <dbReference type="Proteomes" id="UP000265520"/>
    </source>
</evidence>
<dbReference type="InterPro" id="IPR036875">
    <property type="entry name" value="Znf_CCHC_sf"/>
</dbReference>
<feature type="domain" description="CCHC-type" evidence="2">
    <location>
        <begin position="3"/>
        <end position="16"/>
    </location>
</feature>
<reference evidence="3 4" key="1">
    <citation type="journal article" date="2018" name="Front. Plant Sci.">
        <title>Red Clover (Trifolium pratense) and Zigzag Clover (T. medium) - A Picture of Genomic Similarities and Differences.</title>
        <authorList>
            <person name="Dluhosova J."/>
            <person name="Istvanek J."/>
            <person name="Nedelnik J."/>
            <person name="Repkova J."/>
        </authorList>
    </citation>
    <scope>NUCLEOTIDE SEQUENCE [LARGE SCALE GENOMIC DNA]</scope>
    <source>
        <strain evidence="4">cv. 10/8</strain>
        <tissue evidence="3">Leaf</tissue>
    </source>
</reference>
<dbReference type="GO" id="GO:0003676">
    <property type="term" value="F:nucleic acid binding"/>
    <property type="evidence" value="ECO:0007669"/>
    <property type="project" value="InterPro"/>
</dbReference>
<dbReference type="Proteomes" id="UP000265520">
    <property type="component" value="Unassembled WGS sequence"/>
</dbReference>
<protein>
    <submittedName>
        <fullName evidence="3">Cellular nucleic acid-binding protein</fullName>
    </submittedName>
</protein>
<keyword evidence="4" id="KW-1185">Reference proteome</keyword>
<accession>A0A392VIB2</accession>
<proteinExistence type="predicted"/>
<dbReference type="EMBL" id="LXQA011143555">
    <property type="protein sequence ID" value="MCI86545.1"/>
    <property type="molecule type" value="Genomic_DNA"/>
</dbReference>
<organism evidence="3 4">
    <name type="scientific">Trifolium medium</name>
    <dbReference type="NCBI Taxonomy" id="97028"/>
    <lineage>
        <taxon>Eukaryota</taxon>
        <taxon>Viridiplantae</taxon>
        <taxon>Streptophyta</taxon>
        <taxon>Embryophyta</taxon>
        <taxon>Tracheophyta</taxon>
        <taxon>Spermatophyta</taxon>
        <taxon>Magnoliopsida</taxon>
        <taxon>eudicotyledons</taxon>
        <taxon>Gunneridae</taxon>
        <taxon>Pentapetalae</taxon>
        <taxon>rosids</taxon>
        <taxon>fabids</taxon>
        <taxon>Fabales</taxon>
        <taxon>Fabaceae</taxon>
        <taxon>Papilionoideae</taxon>
        <taxon>50 kb inversion clade</taxon>
        <taxon>NPAAA clade</taxon>
        <taxon>Hologalegina</taxon>
        <taxon>IRL clade</taxon>
        <taxon>Trifolieae</taxon>
        <taxon>Trifolium</taxon>
    </lineage>
</organism>